<feature type="compositionally biased region" description="Acidic residues" evidence="9">
    <location>
        <begin position="1434"/>
        <end position="1445"/>
    </location>
</feature>
<dbReference type="GO" id="GO:0000160">
    <property type="term" value="P:phosphorelay signal transduction system"/>
    <property type="evidence" value="ECO:0007669"/>
    <property type="project" value="UniProtKB-KW"/>
</dbReference>
<dbReference type="InterPro" id="IPR040115">
    <property type="entry name" value="Lnp"/>
</dbReference>
<dbReference type="InterPro" id="IPR011006">
    <property type="entry name" value="CheY-like_superfamily"/>
</dbReference>
<dbReference type="FunFam" id="3.40.50.2300:FF:000159">
    <property type="entry name" value="Two-component response regulator ORR5"/>
    <property type="match status" value="1"/>
</dbReference>
<evidence type="ECO:0000256" key="8">
    <source>
        <dbReference type="PROSITE-ProRule" id="PRU00169"/>
    </source>
</evidence>
<dbReference type="eggNOG" id="KOG1601">
    <property type="taxonomic scope" value="Eukaryota"/>
</dbReference>
<dbReference type="InterPro" id="IPR001789">
    <property type="entry name" value="Sig_transdc_resp-reg_receiver"/>
</dbReference>
<dbReference type="PROSITE" id="PS50110">
    <property type="entry name" value="RESPONSE_REGULATORY"/>
    <property type="match status" value="1"/>
</dbReference>
<dbReference type="SUPFAM" id="SSF52172">
    <property type="entry name" value="CheY-like"/>
    <property type="match status" value="1"/>
</dbReference>
<dbReference type="Pfam" id="PF00072">
    <property type="entry name" value="Response_reg"/>
    <property type="match status" value="1"/>
</dbReference>
<reference evidence="12" key="2">
    <citation type="submission" date="2015-06" db="UniProtKB">
        <authorList>
            <consortium name="EnsemblPlants"/>
        </authorList>
    </citation>
    <scope>IDENTIFICATION</scope>
</reference>
<dbReference type="GO" id="GO:0009736">
    <property type="term" value="P:cytokinin-activated signaling pathway"/>
    <property type="evidence" value="ECO:0007669"/>
    <property type="project" value="UniProtKB-KW"/>
</dbReference>
<dbReference type="STRING" id="4529.A0A0E0NNA4"/>
<evidence type="ECO:0000256" key="4">
    <source>
        <dbReference type="ARBA" id="ARBA00023015"/>
    </source>
</evidence>
<feature type="region of interest" description="Disordered" evidence="9">
    <location>
        <begin position="247"/>
        <end position="271"/>
    </location>
</feature>
<dbReference type="GO" id="GO:0071786">
    <property type="term" value="P:endoplasmic reticulum tubular network organization"/>
    <property type="evidence" value="ECO:0007669"/>
    <property type="project" value="InterPro"/>
</dbReference>
<evidence type="ECO:0000256" key="1">
    <source>
        <dbReference type="ARBA" id="ARBA00022553"/>
    </source>
</evidence>
<sequence>MAADDPSVGFFSGVWSRLRAAWRRTGAAHHPAGPGDDDDGQNEETVVRSRLVRRAAAARRLAHKLAFLSFNLEVLVFVYAFWRARRRNLSWRQPIQALPVLVIPALATLIYAAFIRFTRRLDLKDHRRLKRIQEQKQANDGEPRKPNQNDLISAQKQNCGDVDDASNSLPATDSNSTFLPATHSENRTSKPKKRRQPSISSRGDGEADMSWGHSKDFQPMPLDGLRKRRFSSEKTYRTTSIATESIEEDTQNTMSSSVAGSSCGKEFPELSDSSISQSNNIKPICGSSAPLIGYPGILLRDGNEEVPAASTHLDQQGGAHDPIEDTVFSPLDYRNHSGPVIFVKLTEPPTIHHESPVGGGEDKVFDRLLDIVNTNFSSCKENLICPVNSHDSSFDRGDSCLTEHGMSSLMTVFREMPVKVSEESSPSQPEKLESYPVSINEPPASPSDYIVAYGSLNDVSQDPSDPVLSALENFEQVPPEGGKEDSLLEPHKLTALQTDTVTPEKVPTSHAIDDNEVIINPDEVTNALACICTDANIIAAVADIDTGVSPRLNLPAFQESHCEEFEDPEVRFSSSAELAMKGDEDTWEKEPCGFNGQEGNDVFICSEEEALLGPLAVSTTEQYMKTSGFPLCCQDANMMEIPRIVAVNPELNNPTSGELLTDSDEVSKEELSYDLHLKEPNSLPFDLEKEDFMDPPVVDISEHSLATSDFFLCNGVETTITEAHEAVKKSLSESQDEGPFNPIKAAVNPSCDDSNPAHFVPDTNVRKKIQGEINNDVFYSSSSSSYLLRASAAEDNAPSSVQGRFSESEDGKTSAFLDNPIFLDEVTRAENWTNNTGSSQCISDRHEIRSFHDGKQVPSETIQGLTLGVEGSFVSPEESINSEKYSLYSRSSSCVSEVNIMHATGGGALAEPGNNQNFNLDDKNTMMFQSVNSTENYGNNRSVEFIPETNMIETLEVAGESIDGLLHEVSSNVVNAFVTPDTGNDMGKSDDYLDLPSFSSVHTVQNSKAENNPYKTTSSLFSADVNLTGCLGSGQQGNQQGEETALCFENLYMALQDDNSKDHFTNLGSQDIPDASISDILLVEEKLSSDRLHDGIFSIEGTLISLDDGNIADSNNSSFVFHNTQINRNLLGLQKGSFKLQDEHTMTPISRNKVDIAEKSTCYVAGESMVADLQDTNKTPSDPRDGSISSFSGACNLLDESKYSTDHPYYSRSMSSGPECSLIETPEAARGESVETDDENFSFEETLTPEISSNRSASYNCTEEAVRSSGKGSTDPLMVDVHSFDMIPAGEERENETLNEIAYNSEQAAIITEDVKYTESFLNKPGSLPYAPNDNCPIATENFDKGFSEPQYQDGPEVAVRLAGMPLFVDNGTEAEKSHDNTRCSSSSHSELNITEAVQELSIDVGNKVSPKGSELPDWHRMDKEAKDSRLDDVKEDLEDLDEDHENSPIDPPKVAGITPSLAPTPSLKLYAQDASWRDSSMGVSNDFEVARAAGLRQRKQVFTISSGTGSGTMSELTDTQYTELVDDVIDSLNAPLPSSAVINTKKGPNGMAAYFLEQSATEQPHQQYMASEWSSEWCVEEANVLLSQHLFFANYHCIKARLRLVHRQEHQKRESTLLCSILCLMSTKTVPEPEPHVLAVDDSIVDRTVISRLLRSSKYRVTTVDSGKRALEVLSLDRNVHMIITDYCMPEMTGFDLLKRVKESAELKEIPVVLMSSENSPTRIRRCLEEGAEDFLIKPVRPSDVSRLCNRVIMK</sequence>
<accession>A0A0E0NNA4</accession>
<comment type="function">
    <text evidence="7">Functions as a response regulator involved in His-to-Asp phosphorelay signal transduction system. Phosphorylation of the Asp residue in the receiver domain activates the ability of the protein to promote the transcription of target genes. Type-A response regulators seem to act as negative regulators of the cytokinin signaling.</text>
</comment>
<dbReference type="Gene3D" id="3.40.50.2300">
    <property type="match status" value="1"/>
</dbReference>
<dbReference type="Proteomes" id="UP000008022">
    <property type="component" value="Unassembled WGS sequence"/>
</dbReference>
<evidence type="ECO:0000313" key="13">
    <source>
        <dbReference type="Proteomes" id="UP000008022"/>
    </source>
</evidence>
<protein>
    <recommendedName>
        <fullName evidence="11">Response regulatory domain-containing protein</fullName>
    </recommendedName>
</protein>
<evidence type="ECO:0000256" key="7">
    <source>
        <dbReference type="ARBA" id="ARBA00043855"/>
    </source>
</evidence>
<reference evidence="13" key="1">
    <citation type="submission" date="2013-06" db="EMBL/GenBank/DDBJ databases">
        <authorList>
            <person name="Zhao Q."/>
        </authorList>
    </citation>
    <scope>NUCLEOTIDE SEQUENCE</scope>
    <source>
        <strain evidence="13">cv. W1943</strain>
    </source>
</reference>
<evidence type="ECO:0000313" key="12">
    <source>
        <dbReference type="EnsemblPlants" id="ORUFI02G39960.2"/>
    </source>
</evidence>
<proteinExistence type="inferred from homology"/>
<dbReference type="PANTHER" id="PTHR22166">
    <property type="entry name" value="ENDOPLASMIC RETICULUM JUNCTION FORMATION PROTEIN LUNAPARK"/>
    <property type="match status" value="1"/>
</dbReference>
<dbReference type="CDD" id="cd17581">
    <property type="entry name" value="REC_typeA_ARR"/>
    <property type="match status" value="1"/>
</dbReference>
<dbReference type="Gramene" id="ORUFI02G39960.2">
    <property type="protein sequence ID" value="ORUFI02G39960.2"/>
    <property type="gene ID" value="ORUFI02G39960"/>
</dbReference>
<feature type="domain" description="Response regulatory" evidence="11">
    <location>
        <begin position="1637"/>
        <end position="1754"/>
    </location>
</feature>
<keyword evidence="3" id="KW-0902">Two-component regulatory system</keyword>
<keyword evidence="5" id="KW-0804">Transcription</keyword>
<keyword evidence="2" id="KW-0932">Cytokinin signaling pathway</keyword>
<dbReference type="PANTHER" id="PTHR22166:SF28">
    <property type="entry name" value="OS02G0830300 PROTEIN"/>
    <property type="match status" value="1"/>
</dbReference>
<feature type="transmembrane region" description="Helical" evidence="10">
    <location>
        <begin position="61"/>
        <end position="82"/>
    </location>
</feature>
<keyword evidence="10" id="KW-0472">Membrane</keyword>
<keyword evidence="10" id="KW-1133">Transmembrane helix</keyword>
<name>A0A0E0NNA4_ORYRU</name>
<evidence type="ECO:0000256" key="6">
    <source>
        <dbReference type="ARBA" id="ARBA00038244"/>
    </source>
</evidence>
<feature type="region of interest" description="Disordered" evidence="9">
    <location>
        <begin position="1404"/>
        <end position="1461"/>
    </location>
</feature>
<evidence type="ECO:0000256" key="10">
    <source>
        <dbReference type="SAM" id="Phobius"/>
    </source>
</evidence>
<organism evidence="12 13">
    <name type="scientific">Oryza rufipogon</name>
    <name type="common">Brownbeard rice</name>
    <name type="synonym">Asian wild rice</name>
    <dbReference type="NCBI Taxonomy" id="4529"/>
    <lineage>
        <taxon>Eukaryota</taxon>
        <taxon>Viridiplantae</taxon>
        <taxon>Streptophyta</taxon>
        <taxon>Embryophyta</taxon>
        <taxon>Tracheophyta</taxon>
        <taxon>Spermatophyta</taxon>
        <taxon>Magnoliopsida</taxon>
        <taxon>Liliopsida</taxon>
        <taxon>Poales</taxon>
        <taxon>Poaceae</taxon>
        <taxon>BOP clade</taxon>
        <taxon>Oryzoideae</taxon>
        <taxon>Oryzeae</taxon>
        <taxon>Oryzinae</taxon>
        <taxon>Oryza</taxon>
    </lineage>
</organism>
<keyword evidence="1 8" id="KW-0597">Phosphoprotein</keyword>
<feature type="compositionally biased region" description="Polar residues" evidence="9">
    <location>
        <begin position="165"/>
        <end position="179"/>
    </location>
</feature>
<feature type="transmembrane region" description="Helical" evidence="10">
    <location>
        <begin position="94"/>
        <end position="114"/>
    </location>
</feature>
<dbReference type="GO" id="GO:0071782">
    <property type="term" value="C:endoplasmic reticulum tubular network"/>
    <property type="evidence" value="ECO:0007669"/>
    <property type="project" value="TreeGrafter"/>
</dbReference>
<evidence type="ECO:0000256" key="9">
    <source>
        <dbReference type="SAM" id="MobiDB-lite"/>
    </source>
</evidence>
<dbReference type="OMA" id="SWGHSKD"/>
<feature type="region of interest" description="Disordered" evidence="9">
    <location>
        <begin position="1372"/>
        <end position="1391"/>
    </location>
</feature>
<evidence type="ECO:0000259" key="11">
    <source>
        <dbReference type="PROSITE" id="PS50110"/>
    </source>
</evidence>
<feature type="compositionally biased region" description="Polar residues" evidence="9">
    <location>
        <begin position="251"/>
        <end position="260"/>
    </location>
</feature>
<feature type="modified residue" description="4-aspartylphosphate" evidence="8">
    <location>
        <position position="1687"/>
    </location>
</feature>
<evidence type="ECO:0000256" key="2">
    <source>
        <dbReference type="ARBA" id="ARBA00022864"/>
    </source>
</evidence>
<evidence type="ECO:0000256" key="5">
    <source>
        <dbReference type="ARBA" id="ARBA00023163"/>
    </source>
</evidence>
<comment type="similarity">
    <text evidence="6">Belongs to the ARR family. Type-A subfamily.</text>
</comment>
<feature type="region of interest" description="Disordered" evidence="9">
    <location>
        <begin position="158"/>
        <end position="223"/>
    </location>
</feature>
<keyword evidence="10" id="KW-0812">Transmembrane</keyword>
<dbReference type="SMART" id="SM00448">
    <property type="entry name" value="REC"/>
    <property type="match status" value="1"/>
</dbReference>
<dbReference type="EnsemblPlants" id="ORUFI02G39960.2">
    <property type="protein sequence ID" value="ORUFI02G39960.2"/>
    <property type="gene ID" value="ORUFI02G39960"/>
</dbReference>
<keyword evidence="4" id="KW-0805">Transcription regulation</keyword>
<feature type="compositionally biased region" description="Basic and acidic residues" evidence="9">
    <location>
        <begin position="1415"/>
        <end position="1433"/>
    </location>
</feature>
<evidence type="ECO:0000256" key="3">
    <source>
        <dbReference type="ARBA" id="ARBA00023012"/>
    </source>
</evidence>
<keyword evidence="13" id="KW-1185">Reference proteome</keyword>